<organism evidence="3">
    <name type="scientific">marine metagenome</name>
    <dbReference type="NCBI Taxonomy" id="408172"/>
    <lineage>
        <taxon>unclassified sequences</taxon>
        <taxon>metagenomes</taxon>
        <taxon>ecological metagenomes</taxon>
    </lineage>
</organism>
<protein>
    <recommendedName>
        <fullName evidence="2">NIF system FeS cluster assembly NifU N-terminal domain-containing protein</fullName>
    </recommendedName>
</protein>
<dbReference type="InterPro" id="IPR002871">
    <property type="entry name" value="NIF_FeS_clus_asmbl_NifU_N"/>
</dbReference>
<feature type="region of interest" description="Disordered" evidence="1">
    <location>
        <begin position="121"/>
        <end position="152"/>
    </location>
</feature>
<sequence length="165" mass="17750">MNDDLQKKVAQAIRDPKNVGEMTDADSVGTVGNSECGEMLRLWVKYKEQDGQKVIDKASFQSFGCETAIAVASLATELIRGKTADEALEMKPEELSGELGPLPPMKIHCAELVQGALRDALSPHDQELDQAESPAKPAELSPTLQDSLNAGQAKSGGINIRFLDE</sequence>
<proteinExistence type="predicted"/>
<dbReference type="GO" id="GO:0016226">
    <property type="term" value="P:iron-sulfur cluster assembly"/>
    <property type="evidence" value="ECO:0007669"/>
    <property type="project" value="InterPro"/>
</dbReference>
<reference evidence="3" key="1">
    <citation type="submission" date="2018-05" db="EMBL/GenBank/DDBJ databases">
        <authorList>
            <person name="Lanie J.A."/>
            <person name="Ng W.-L."/>
            <person name="Kazmierczak K.M."/>
            <person name="Andrzejewski T.M."/>
            <person name="Davidsen T.M."/>
            <person name="Wayne K.J."/>
            <person name="Tettelin H."/>
            <person name="Glass J.I."/>
            <person name="Rusch D."/>
            <person name="Podicherti R."/>
            <person name="Tsui H.-C.T."/>
            <person name="Winkler M.E."/>
        </authorList>
    </citation>
    <scope>NUCLEOTIDE SEQUENCE</scope>
</reference>
<evidence type="ECO:0000313" key="3">
    <source>
        <dbReference type="EMBL" id="SVA93159.1"/>
    </source>
</evidence>
<dbReference type="Gene3D" id="3.90.1010.10">
    <property type="match status" value="1"/>
</dbReference>
<name>A0A381ZVH1_9ZZZZ</name>
<feature type="region of interest" description="Disordered" evidence="1">
    <location>
        <begin position="1"/>
        <end position="27"/>
    </location>
</feature>
<gene>
    <name evidence="3" type="ORF">METZ01_LOCUS146013</name>
</gene>
<dbReference type="EMBL" id="UINC01022796">
    <property type="protein sequence ID" value="SVA93159.1"/>
    <property type="molecule type" value="Genomic_DNA"/>
</dbReference>
<dbReference type="PANTHER" id="PTHR10093">
    <property type="entry name" value="IRON-SULFUR CLUSTER ASSEMBLY ENZYME NIFU HOMOLOG"/>
    <property type="match status" value="1"/>
</dbReference>
<evidence type="ECO:0000259" key="2">
    <source>
        <dbReference type="Pfam" id="PF01592"/>
    </source>
</evidence>
<feature type="domain" description="NIF system FeS cluster assembly NifU N-terminal" evidence="2">
    <location>
        <begin position="6"/>
        <end position="124"/>
    </location>
</feature>
<accession>A0A381ZVH1</accession>
<evidence type="ECO:0000256" key="1">
    <source>
        <dbReference type="SAM" id="MobiDB-lite"/>
    </source>
</evidence>
<dbReference type="Pfam" id="PF01592">
    <property type="entry name" value="NifU_N"/>
    <property type="match status" value="1"/>
</dbReference>
<dbReference type="AlphaFoldDB" id="A0A381ZVH1"/>
<dbReference type="CDD" id="cd06664">
    <property type="entry name" value="IscU_like"/>
    <property type="match status" value="1"/>
</dbReference>
<dbReference type="GO" id="GO:0051536">
    <property type="term" value="F:iron-sulfur cluster binding"/>
    <property type="evidence" value="ECO:0007669"/>
    <property type="project" value="InterPro"/>
</dbReference>
<dbReference type="GO" id="GO:0005506">
    <property type="term" value="F:iron ion binding"/>
    <property type="evidence" value="ECO:0007669"/>
    <property type="project" value="InterPro"/>
</dbReference>
<feature type="compositionally biased region" description="Polar residues" evidence="1">
    <location>
        <begin position="142"/>
        <end position="152"/>
    </location>
</feature>
<dbReference type="SUPFAM" id="SSF82649">
    <property type="entry name" value="SufE/NifU"/>
    <property type="match status" value="1"/>
</dbReference>